<proteinExistence type="inferred from homology"/>
<dbReference type="InterPro" id="IPR006015">
    <property type="entry name" value="Universal_stress_UspA"/>
</dbReference>
<reference evidence="3" key="1">
    <citation type="submission" date="2013-09" db="EMBL/GenBank/DDBJ databases">
        <title>Complete nucleotide sequence of Streptomyces linear plasmid pFRL4.</title>
        <authorList>
            <person name="Chen Z."/>
            <person name="Fang P."/>
            <person name="Qin Z."/>
        </authorList>
    </citation>
    <scope>NUCLEOTIDE SEQUENCE</scope>
    <source>
        <plasmid evidence="3">pFRL4</plasmid>
    </source>
</reference>
<keyword evidence="3" id="KW-0614">Plasmid</keyword>
<dbReference type="PANTHER" id="PTHR46268">
    <property type="entry name" value="STRESS RESPONSE PROTEIN NHAX"/>
    <property type="match status" value="1"/>
</dbReference>
<geneLocation type="plasmid" evidence="3">
    <name>pFRL4</name>
</geneLocation>
<protein>
    <submittedName>
        <fullName evidence="3">Stress-inducible protein</fullName>
    </submittedName>
</protein>
<dbReference type="InterPro" id="IPR006016">
    <property type="entry name" value="UspA"/>
</dbReference>
<accession>V9Z1M1</accession>
<dbReference type="PANTHER" id="PTHR46268:SF6">
    <property type="entry name" value="UNIVERSAL STRESS PROTEIN UP12"/>
    <property type="match status" value="1"/>
</dbReference>
<evidence type="ECO:0000313" key="3">
    <source>
        <dbReference type="EMBL" id="AHE39445.1"/>
    </source>
</evidence>
<dbReference type="SUPFAM" id="SSF52402">
    <property type="entry name" value="Adenine nucleotide alpha hydrolases-like"/>
    <property type="match status" value="2"/>
</dbReference>
<feature type="domain" description="UspA" evidence="2">
    <location>
        <begin position="6"/>
        <end position="137"/>
    </location>
</feature>
<dbReference type="Gene3D" id="3.40.50.620">
    <property type="entry name" value="HUPs"/>
    <property type="match status" value="2"/>
</dbReference>
<dbReference type="Pfam" id="PF00582">
    <property type="entry name" value="Usp"/>
    <property type="match status" value="2"/>
</dbReference>
<dbReference type="RefSeq" id="WP_024126342.1">
    <property type="nucleotide sequence ID" value="NC_023284.1"/>
</dbReference>
<dbReference type="EMBL" id="KF602049">
    <property type="protein sequence ID" value="AHE39445.1"/>
    <property type="molecule type" value="Genomic_DNA"/>
</dbReference>
<dbReference type="InterPro" id="IPR014729">
    <property type="entry name" value="Rossmann-like_a/b/a_fold"/>
</dbReference>
<gene>
    <name evidence="3" type="ORF">pFRL4_212c</name>
</gene>
<feature type="domain" description="UspA" evidence="2">
    <location>
        <begin position="154"/>
        <end position="288"/>
    </location>
</feature>
<dbReference type="PRINTS" id="PR01438">
    <property type="entry name" value="UNVRSLSTRESS"/>
</dbReference>
<comment type="similarity">
    <text evidence="1">Belongs to the universal stress protein A family.</text>
</comment>
<organism evidence="3">
    <name type="scientific">Streptomyces sp. F2</name>
    <dbReference type="NCBI Taxonomy" id="317660"/>
    <lineage>
        <taxon>Bacteria</taxon>
        <taxon>Bacillati</taxon>
        <taxon>Actinomycetota</taxon>
        <taxon>Actinomycetes</taxon>
        <taxon>Kitasatosporales</taxon>
        <taxon>Streptomycetaceae</taxon>
        <taxon>Streptomyces</taxon>
    </lineage>
</organism>
<name>V9Z1M1_9ACTN</name>
<sequence>MEPVVTAGLDGSPESGSAARWAADEAVRRGLSLRLVHAWVPPPPTAADIPVPQGTQSHWAQRLLRDTQSELCELHPGLPVTTDLVSAEATAALLTAGEAGEMLVLGSRGIGPVRGFFLGDTGLQVVARADRPVVLVRAGEQQDDQAPRAEPASVVVALNPRRRCEEVLEFAFGAAALRDTVLRAVHCRSLPVPASALWYPSPEAAEAVARAAGQELCAVLRPWQERFPGVRVIDEVLFDSPARAVVHMAQGSALLVVGRRRDRPALAPGIGPVAHAAIHHALCPVAVIAHD</sequence>
<dbReference type="AlphaFoldDB" id="V9Z1M1"/>
<evidence type="ECO:0000256" key="1">
    <source>
        <dbReference type="ARBA" id="ARBA00008791"/>
    </source>
</evidence>
<evidence type="ECO:0000259" key="2">
    <source>
        <dbReference type="Pfam" id="PF00582"/>
    </source>
</evidence>